<comment type="caution">
    <text evidence="2">The sequence shown here is derived from an EMBL/GenBank/DDBJ whole genome shotgun (WGS) entry which is preliminary data.</text>
</comment>
<evidence type="ECO:0000313" key="3">
    <source>
        <dbReference type="Proteomes" id="UP000807785"/>
    </source>
</evidence>
<dbReference type="EMBL" id="JADJEV010000005">
    <property type="protein sequence ID" value="MBK6975272.1"/>
    <property type="molecule type" value="Genomic_DNA"/>
</dbReference>
<dbReference type="AlphaFoldDB" id="A0A9D7ECW2"/>
<evidence type="ECO:0000256" key="1">
    <source>
        <dbReference type="SAM" id="Phobius"/>
    </source>
</evidence>
<gene>
    <name evidence="2" type="ORF">IPH26_20800</name>
</gene>
<dbReference type="Proteomes" id="UP000807785">
    <property type="component" value="Unassembled WGS sequence"/>
</dbReference>
<keyword evidence="1" id="KW-0472">Membrane</keyword>
<accession>A0A9D7ECW2</accession>
<proteinExistence type="predicted"/>
<keyword evidence="1" id="KW-0812">Transmembrane</keyword>
<evidence type="ECO:0000313" key="2">
    <source>
        <dbReference type="EMBL" id="MBK6975272.1"/>
    </source>
</evidence>
<name>A0A9D7ECW2_9PROT</name>
<reference evidence="2" key="1">
    <citation type="submission" date="2020-10" db="EMBL/GenBank/DDBJ databases">
        <title>Connecting structure to function with the recovery of over 1000 high-quality activated sludge metagenome-assembled genomes encoding full-length rRNA genes using long-read sequencing.</title>
        <authorList>
            <person name="Singleton C.M."/>
            <person name="Petriglieri F."/>
            <person name="Kristensen J.M."/>
            <person name="Kirkegaard R.H."/>
            <person name="Michaelsen T.Y."/>
            <person name="Andersen M.H."/>
            <person name="Karst S.M."/>
            <person name="Dueholm M.S."/>
            <person name="Nielsen P.H."/>
            <person name="Albertsen M."/>
        </authorList>
    </citation>
    <scope>NUCLEOTIDE SEQUENCE</scope>
    <source>
        <strain evidence="2">Bjer_18-Q3-R1-45_BAT3C.347</strain>
    </source>
</reference>
<feature type="transmembrane region" description="Helical" evidence="1">
    <location>
        <begin position="63"/>
        <end position="86"/>
    </location>
</feature>
<organism evidence="2 3">
    <name type="scientific">Candidatus Methylophosphatis roskildensis</name>
    <dbReference type="NCBI Taxonomy" id="2899263"/>
    <lineage>
        <taxon>Bacteria</taxon>
        <taxon>Pseudomonadati</taxon>
        <taxon>Pseudomonadota</taxon>
        <taxon>Betaproteobacteria</taxon>
        <taxon>Nitrosomonadales</taxon>
        <taxon>Sterolibacteriaceae</taxon>
        <taxon>Candidatus Methylophosphatis</taxon>
    </lineage>
</organism>
<feature type="transmembrane region" description="Helical" evidence="1">
    <location>
        <begin position="25"/>
        <end position="57"/>
    </location>
</feature>
<keyword evidence="1" id="KW-1133">Transmembrane helix</keyword>
<sequence>MPLFAYSDSLRDGARVLRAPPRVSLGFVALFAAMLLGRAGMTALVVTAVGILYSFMFGAVSRFLGWSATMGALLDFIAYAISAFSVSPLCEARAKLAQAVAASARGPG</sequence>
<protein>
    <submittedName>
        <fullName evidence="2">Uncharacterized protein</fullName>
    </submittedName>
</protein>